<dbReference type="GO" id="GO:0004312">
    <property type="term" value="F:fatty acid synthase activity"/>
    <property type="evidence" value="ECO:0007669"/>
    <property type="project" value="TreeGrafter"/>
</dbReference>
<dbReference type="InterPro" id="IPR042104">
    <property type="entry name" value="PKS_dehydratase_sf"/>
</dbReference>
<dbReference type="InterPro" id="IPR020806">
    <property type="entry name" value="PKS_PP-bd"/>
</dbReference>
<dbReference type="Pfam" id="PF00550">
    <property type="entry name" value="PP-binding"/>
    <property type="match status" value="3"/>
</dbReference>
<dbReference type="PROSITE" id="PS52019">
    <property type="entry name" value="PKS_MFAS_DH"/>
    <property type="match status" value="1"/>
</dbReference>
<dbReference type="InterPro" id="IPR000873">
    <property type="entry name" value="AMP-dep_synth/lig_dom"/>
</dbReference>
<dbReference type="Pfam" id="PF00698">
    <property type="entry name" value="Acyl_transf_1"/>
    <property type="match status" value="2"/>
</dbReference>
<dbReference type="Gene3D" id="1.10.1200.10">
    <property type="entry name" value="ACP-like"/>
    <property type="match status" value="3"/>
</dbReference>
<dbReference type="InterPro" id="IPR014031">
    <property type="entry name" value="Ketoacyl_synth_C"/>
</dbReference>
<dbReference type="NCBIfam" id="TIGR01686">
    <property type="entry name" value="FkbH"/>
    <property type="match status" value="1"/>
</dbReference>
<evidence type="ECO:0000256" key="11">
    <source>
        <dbReference type="PROSITE-ProRule" id="PRU01363"/>
    </source>
</evidence>
<evidence type="ECO:0000256" key="4">
    <source>
        <dbReference type="ARBA" id="ARBA00022553"/>
    </source>
</evidence>
<dbReference type="PANTHER" id="PTHR43775:SF51">
    <property type="entry name" value="INACTIVE PHENOLPHTHIOCEROL SYNTHESIS POLYKETIDE SYNTHASE TYPE I PKS1-RELATED"/>
    <property type="match status" value="1"/>
</dbReference>
<dbReference type="InterPro" id="IPR016039">
    <property type="entry name" value="Thiolase-like"/>
</dbReference>
<dbReference type="InterPro" id="IPR036514">
    <property type="entry name" value="SGNH_hydro_sf"/>
</dbReference>
<dbReference type="CDD" id="cd08956">
    <property type="entry name" value="KR_3_FAS_SDR_x"/>
    <property type="match status" value="2"/>
</dbReference>
<dbReference type="InterPro" id="IPR016036">
    <property type="entry name" value="Malonyl_transacylase_ACP-bd"/>
</dbReference>
<dbReference type="SMART" id="SM00825">
    <property type="entry name" value="PKS_KS"/>
    <property type="match status" value="2"/>
</dbReference>
<dbReference type="PROSITE" id="PS00012">
    <property type="entry name" value="PHOSPHOPANTETHEINE"/>
    <property type="match status" value="1"/>
</dbReference>
<dbReference type="InterPro" id="IPR018201">
    <property type="entry name" value="Ketoacyl_synth_AS"/>
</dbReference>
<dbReference type="InterPro" id="IPR020807">
    <property type="entry name" value="PKS_DH"/>
</dbReference>
<feature type="domain" description="Ketosynthase family 3 (KS3)" evidence="13">
    <location>
        <begin position="684"/>
        <end position="1106"/>
    </location>
</feature>
<dbReference type="InterPro" id="IPR025110">
    <property type="entry name" value="AMP-bd_C"/>
</dbReference>
<reference evidence="15 16" key="1">
    <citation type="submission" date="2020-10" db="EMBL/GenBank/DDBJ databases">
        <title>Whole genome sequence of oil-degrading bacteria Rhodococcus pyridinivorans strain 5Ap.</title>
        <authorList>
            <person name="Akhremchuk A.E."/>
            <person name="Valentovich L.N."/>
            <person name="Charniauskaya M.I."/>
            <person name="Bukliarevich H.A."/>
            <person name="Titok M.A."/>
        </authorList>
    </citation>
    <scope>NUCLEOTIDE SEQUENCE [LARGE SCALE GENOMIC DNA]</scope>
    <source>
        <strain evidence="15 16">5Ap</strain>
        <plasmid evidence="15 16">pSID</plasmid>
    </source>
</reference>
<dbReference type="SUPFAM" id="SSF47336">
    <property type="entry name" value="ACP-like"/>
    <property type="match status" value="3"/>
</dbReference>
<dbReference type="FunFam" id="3.40.47.10:FF:000019">
    <property type="entry name" value="Polyketide synthase type I"/>
    <property type="match status" value="2"/>
</dbReference>
<dbReference type="GO" id="GO:0006633">
    <property type="term" value="P:fatty acid biosynthetic process"/>
    <property type="evidence" value="ECO:0007669"/>
    <property type="project" value="InterPro"/>
</dbReference>
<dbReference type="InterPro" id="IPR006162">
    <property type="entry name" value="Ppantetheine_attach_site"/>
</dbReference>
<dbReference type="InterPro" id="IPR020841">
    <property type="entry name" value="PKS_Beta-ketoAc_synthase_dom"/>
</dbReference>
<keyword evidence="5" id="KW-0436">Ligase</keyword>
<protein>
    <submittedName>
        <fullName evidence="15">SDR family NAD(P)-dependent oxidoreductase</fullName>
    </submittedName>
</protein>
<dbReference type="UniPathway" id="UPA00011"/>
<keyword evidence="16" id="KW-1185">Reference proteome</keyword>
<dbReference type="Gene3D" id="3.40.50.1000">
    <property type="entry name" value="HAD superfamily/HAD-like"/>
    <property type="match status" value="1"/>
</dbReference>
<keyword evidence="7" id="KW-0677">Repeat</keyword>
<dbReference type="InterPro" id="IPR001242">
    <property type="entry name" value="Condensation_dom"/>
</dbReference>
<evidence type="ECO:0000256" key="7">
    <source>
        <dbReference type="ARBA" id="ARBA00022737"/>
    </source>
</evidence>
<feature type="active site" description="Proton donor; for dehydratase activity" evidence="11">
    <location>
        <position position="3214"/>
    </location>
</feature>
<keyword evidence="6" id="KW-0808">Transferase</keyword>
<dbReference type="InterPro" id="IPR050091">
    <property type="entry name" value="PKS_NRPS_Biosynth_Enz"/>
</dbReference>
<evidence type="ECO:0000259" key="14">
    <source>
        <dbReference type="PROSITE" id="PS52019"/>
    </source>
</evidence>
<dbReference type="Gene3D" id="3.30.70.3290">
    <property type="match status" value="2"/>
</dbReference>
<dbReference type="GO" id="GO:0071766">
    <property type="term" value="P:Actinobacterium-type cell wall biogenesis"/>
    <property type="evidence" value="ECO:0007669"/>
    <property type="project" value="UniProtKB-ARBA"/>
</dbReference>
<feature type="domain" description="PKS/mFAS DH" evidence="14">
    <location>
        <begin position="3016"/>
        <end position="3290"/>
    </location>
</feature>
<dbReference type="PROSITE" id="PS50075">
    <property type="entry name" value="CARRIER"/>
    <property type="match status" value="3"/>
</dbReference>
<dbReference type="Pfam" id="PF00109">
    <property type="entry name" value="ketoacyl-synt"/>
    <property type="match status" value="2"/>
</dbReference>
<dbReference type="SUPFAM" id="SSF52151">
    <property type="entry name" value="FabD/lysophospholipase-like"/>
    <property type="match status" value="2"/>
</dbReference>
<dbReference type="InterPro" id="IPR009081">
    <property type="entry name" value="PP-bd_ACP"/>
</dbReference>
<dbReference type="GO" id="GO:0031177">
    <property type="term" value="F:phosphopantetheine binding"/>
    <property type="evidence" value="ECO:0007669"/>
    <property type="project" value="InterPro"/>
</dbReference>
<dbReference type="InterPro" id="IPR036736">
    <property type="entry name" value="ACP-like_sf"/>
</dbReference>
<dbReference type="Pfam" id="PF14765">
    <property type="entry name" value="PS-DH"/>
    <property type="match status" value="1"/>
</dbReference>
<dbReference type="Gene3D" id="3.40.47.10">
    <property type="match status" value="2"/>
</dbReference>
<dbReference type="PROSITE" id="PS00606">
    <property type="entry name" value="KS3_1"/>
    <property type="match status" value="2"/>
</dbReference>
<feature type="region of interest" description="C-terminal hotdog fold" evidence="11">
    <location>
        <begin position="3153"/>
        <end position="3290"/>
    </location>
</feature>
<dbReference type="InterPro" id="IPR013968">
    <property type="entry name" value="PKS_KR"/>
</dbReference>
<dbReference type="InterPro" id="IPR010033">
    <property type="entry name" value="HAD_SF_ppase_IIIC"/>
</dbReference>
<feature type="domain" description="Carrier" evidence="12">
    <location>
        <begin position="593"/>
        <end position="667"/>
    </location>
</feature>
<dbReference type="Gene3D" id="3.30.559.30">
    <property type="entry name" value="Nonribosomal peptide synthetase, condensation domain"/>
    <property type="match status" value="1"/>
</dbReference>
<feature type="domain" description="Ketosynthase family 3 (KS3)" evidence="13">
    <location>
        <begin position="2116"/>
        <end position="2541"/>
    </location>
</feature>
<dbReference type="PROSITE" id="PS00455">
    <property type="entry name" value="AMP_BINDING"/>
    <property type="match status" value="1"/>
</dbReference>
<dbReference type="GO" id="GO:0016874">
    <property type="term" value="F:ligase activity"/>
    <property type="evidence" value="ECO:0007669"/>
    <property type="project" value="UniProtKB-KW"/>
</dbReference>
<dbReference type="InterPro" id="IPR036412">
    <property type="entry name" value="HAD-like_sf"/>
</dbReference>
<dbReference type="SMART" id="SM00823">
    <property type="entry name" value="PKS_PP"/>
    <property type="match status" value="3"/>
</dbReference>
<dbReference type="InterPro" id="IPR014030">
    <property type="entry name" value="Ketoacyl_synth_N"/>
</dbReference>
<keyword evidence="4" id="KW-0597">Phosphoprotein</keyword>
<comment type="cofactor">
    <cofactor evidence="1">
        <name>pantetheine 4'-phosphate</name>
        <dbReference type="ChEBI" id="CHEBI:47942"/>
    </cofactor>
</comment>
<dbReference type="FunFam" id="3.40.366.10:FF:000002">
    <property type="entry name" value="Probable polyketide synthase 2"/>
    <property type="match status" value="2"/>
</dbReference>
<dbReference type="InterPro" id="IPR020845">
    <property type="entry name" value="AMP-binding_CS"/>
</dbReference>
<evidence type="ECO:0000256" key="2">
    <source>
        <dbReference type="ARBA" id="ARBA00006432"/>
    </source>
</evidence>
<keyword evidence="3" id="KW-0596">Phosphopantetheine</keyword>
<dbReference type="Gene3D" id="3.40.50.12780">
    <property type="entry name" value="N-terminal domain of ligase-like"/>
    <property type="match status" value="1"/>
</dbReference>
<geneLocation type="plasmid" evidence="15 16">
    <name>pSID</name>
</geneLocation>
<evidence type="ECO:0000256" key="8">
    <source>
        <dbReference type="ARBA" id="ARBA00022832"/>
    </source>
</evidence>
<dbReference type="InterPro" id="IPR057326">
    <property type="entry name" value="KR_dom"/>
</dbReference>
<dbReference type="Pfam" id="PF08659">
    <property type="entry name" value="KR"/>
    <property type="match status" value="2"/>
</dbReference>
<dbReference type="Pfam" id="PF21089">
    <property type="entry name" value="PKS_DH_N"/>
    <property type="match status" value="1"/>
</dbReference>
<accession>A0A7M2XVZ5</accession>
<dbReference type="InterPro" id="IPR045851">
    <property type="entry name" value="AMP-bd_C_sf"/>
</dbReference>
<dbReference type="PROSITE" id="PS52004">
    <property type="entry name" value="KS3_2"/>
    <property type="match status" value="2"/>
</dbReference>
<keyword evidence="15" id="KW-0614">Plasmid</keyword>
<dbReference type="Pfam" id="PF23024">
    <property type="entry name" value="AMP-dom_DIP2-like"/>
    <property type="match status" value="1"/>
</dbReference>
<dbReference type="CDD" id="cd00833">
    <property type="entry name" value="PKS"/>
    <property type="match status" value="2"/>
</dbReference>
<dbReference type="Gene3D" id="3.40.50.720">
    <property type="entry name" value="NAD(P)-binding Rossmann-like Domain"/>
    <property type="match status" value="2"/>
</dbReference>
<dbReference type="SMART" id="SM00822">
    <property type="entry name" value="PKS_KR"/>
    <property type="match status" value="2"/>
</dbReference>
<feature type="region of interest" description="N-terminal hotdog fold" evidence="11">
    <location>
        <begin position="3016"/>
        <end position="3140"/>
    </location>
</feature>
<keyword evidence="8" id="KW-0276">Fatty acid metabolism</keyword>
<dbReference type="SUPFAM" id="SSF51735">
    <property type="entry name" value="NAD(P)-binding Rossmann-fold domains"/>
    <property type="match status" value="4"/>
</dbReference>
<evidence type="ECO:0000259" key="13">
    <source>
        <dbReference type="PROSITE" id="PS52004"/>
    </source>
</evidence>
<dbReference type="Gene3D" id="3.40.366.10">
    <property type="entry name" value="Malonyl-Coenzyme A Acyl Carrier Protein, domain 2"/>
    <property type="match status" value="2"/>
</dbReference>
<feature type="domain" description="Carrier" evidence="12">
    <location>
        <begin position="2020"/>
        <end position="2095"/>
    </location>
</feature>
<dbReference type="InterPro" id="IPR010037">
    <property type="entry name" value="FkbH_domain"/>
</dbReference>
<dbReference type="InterPro" id="IPR014043">
    <property type="entry name" value="Acyl_transferase_dom"/>
</dbReference>
<dbReference type="PANTHER" id="PTHR43775">
    <property type="entry name" value="FATTY ACID SYNTHASE"/>
    <property type="match status" value="1"/>
</dbReference>
<dbReference type="InterPro" id="IPR032821">
    <property type="entry name" value="PKS_assoc"/>
</dbReference>
<comment type="similarity">
    <text evidence="2">Belongs to the ATP-dependent AMP-binding enzyme family.</text>
</comment>
<dbReference type="Proteomes" id="UP000593818">
    <property type="component" value="Plasmid pSID"/>
</dbReference>
<name>A0A7M2XVZ5_9NOCA</name>
<dbReference type="Pfam" id="PF02801">
    <property type="entry name" value="Ketoacyl-synt_C"/>
    <property type="match status" value="2"/>
</dbReference>
<dbReference type="InterPro" id="IPR001227">
    <property type="entry name" value="Ac_transferase_dom_sf"/>
</dbReference>
<dbReference type="SMART" id="SM01294">
    <property type="entry name" value="PKS_PP_betabranch"/>
    <property type="match status" value="2"/>
</dbReference>
<evidence type="ECO:0000256" key="1">
    <source>
        <dbReference type="ARBA" id="ARBA00001957"/>
    </source>
</evidence>
<dbReference type="Gene3D" id="3.10.129.110">
    <property type="entry name" value="Polyketide synthase dehydratase"/>
    <property type="match status" value="1"/>
</dbReference>
<evidence type="ECO:0000313" key="16">
    <source>
        <dbReference type="Proteomes" id="UP000593818"/>
    </source>
</evidence>
<gene>
    <name evidence="15" type="ORF">INP59_27630</name>
</gene>
<dbReference type="InterPro" id="IPR049900">
    <property type="entry name" value="PKS_mFAS_DH"/>
</dbReference>
<dbReference type="RefSeq" id="WP_193904197.1">
    <property type="nucleotide sequence ID" value="NZ_CP063453.1"/>
</dbReference>
<dbReference type="SUPFAM" id="SSF56801">
    <property type="entry name" value="Acetyl-CoA synthetase-like"/>
    <property type="match status" value="1"/>
</dbReference>
<dbReference type="NCBIfam" id="TIGR01681">
    <property type="entry name" value="HAD-SF-IIIC"/>
    <property type="match status" value="1"/>
</dbReference>
<dbReference type="InterPro" id="IPR023213">
    <property type="entry name" value="CAT-like_dom_sf"/>
</dbReference>
<evidence type="ECO:0000256" key="9">
    <source>
        <dbReference type="ARBA" id="ARBA00023098"/>
    </source>
</evidence>
<dbReference type="Gene3D" id="3.30.559.10">
    <property type="entry name" value="Chloramphenicol acetyltransferase-like domain"/>
    <property type="match status" value="1"/>
</dbReference>
<dbReference type="GO" id="GO:0004315">
    <property type="term" value="F:3-oxoacyl-[acyl-carrier-protein] synthase activity"/>
    <property type="evidence" value="ECO:0007669"/>
    <property type="project" value="InterPro"/>
</dbReference>
<proteinExistence type="inferred from homology"/>
<dbReference type="SMART" id="SM00827">
    <property type="entry name" value="PKS_AT"/>
    <property type="match status" value="2"/>
</dbReference>
<evidence type="ECO:0000256" key="6">
    <source>
        <dbReference type="ARBA" id="ARBA00022679"/>
    </source>
</evidence>
<evidence type="ECO:0000256" key="3">
    <source>
        <dbReference type="ARBA" id="ARBA00022450"/>
    </source>
</evidence>
<dbReference type="FunFam" id="3.40.50.12780:FF:000013">
    <property type="entry name" value="Long-chain-fatty-acid--AMP ligase FadD32"/>
    <property type="match status" value="1"/>
</dbReference>
<evidence type="ECO:0000256" key="5">
    <source>
        <dbReference type="ARBA" id="ARBA00022598"/>
    </source>
</evidence>
<dbReference type="Pfam" id="PF22953">
    <property type="entry name" value="SpnB_Rossmann"/>
    <property type="match status" value="2"/>
</dbReference>
<dbReference type="InterPro" id="IPR016035">
    <property type="entry name" value="Acyl_Trfase/lysoPLipase"/>
</dbReference>
<dbReference type="Gene3D" id="3.30.300.30">
    <property type="match status" value="1"/>
</dbReference>
<keyword evidence="10" id="KW-0012">Acyltransferase</keyword>
<dbReference type="Pfam" id="PF00668">
    <property type="entry name" value="Condensation"/>
    <property type="match status" value="1"/>
</dbReference>
<dbReference type="InterPro" id="IPR049551">
    <property type="entry name" value="PKS_DH_C"/>
</dbReference>
<keyword evidence="9" id="KW-0443">Lipid metabolism</keyword>
<dbReference type="InterPro" id="IPR049552">
    <property type="entry name" value="PKS_DH_N"/>
</dbReference>
<dbReference type="SUPFAM" id="SSF52777">
    <property type="entry name" value="CoA-dependent acyltransferases"/>
    <property type="match status" value="2"/>
</dbReference>
<dbReference type="Pfam" id="PF16197">
    <property type="entry name" value="KAsynt_C_assoc"/>
    <property type="match status" value="2"/>
</dbReference>
<feature type="domain" description="Carrier" evidence="12">
    <location>
        <begin position="3743"/>
        <end position="3820"/>
    </location>
</feature>
<organism evidence="15 16">
    <name type="scientific">Rhodococcus pyridinivorans</name>
    <dbReference type="NCBI Taxonomy" id="103816"/>
    <lineage>
        <taxon>Bacteria</taxon>
        <taxon>Bacillati</taxon>
        <taxon>Actinomycetota</taxon>
        <taxon>Actinomycetes</taxon>
        <taxon>Mycobacteriales</taxon>
        <taxon>Nocardiaceae</taxon>
        <taxon>Rhodococcus</taxon>
    </lineage>
</organism>
<evidence type="ECO:0000256" key="10">
    <source>
        <dbReference type="ARBA" id="ARBA00023315"/>
    </source>
</evidence>
<dbReference type="SUPFAM" id="SSF55048">
    <property type="entry name" value="Probable ACP-binding domain of malonyl-CoA ACP transacylase"/>
    <property type="match status" value="2"/>
</dbReference>
<feature type="active site" description="Proton acceptor; for dehydratase activity" evidence="11">
    <location>
        <position position="3048"/>
    </location>
</feature>
<sequence>MVDVLPSRASQTPDRTAYRFLEAGDVNGPAVTVSYSELDCHTRAIAADLQLRGFAGQRALLLYAPGLDFISGFLGCLAAGVIAVPAPLPEVQNFERSMRRLRQVIADADISVVLSSSALIEGITAPGPQTSELAALTWIATDEVPLEFAQSWSRPDIRAEAIAFLQYTSGSTSTPKGVMVTHGNLMHNQQAIAEVMHNSAAAETSPRGVVAVSWLPVFHDMGLIGPVLQTIYTGMTSVLFSPLHFLQDPRRWLTAVSTYQSHFSGAPNFAYEMCIRRASSEWLDTLDLSHWKVAFNGAEPVRADTIRRFYETFRQAGLQPGAVQPVYGLAEATLLVTGHPFGTAPTILPRPLAGEPHQEEGTGEVVGVGIPPAGIDVAIAKLPECGTDTPVTECSEGEEGEIWVSGPSVAAGYWGDEQRTAADFGAHLADGRRGFLRTGDLGFVQDGELFVTGRHKDLLIIDGKNHYPQDIELTVERAHPAVRPGCIAAFSVDNGGAGEEPVVVAEARISDVSEHAEIAQCLRRAVSSEHGLRLRAVVLIPPRTIHKTSSGKIQRRACRTAYLNGDLIDHTVVASVDTSAPTEPEVADQWTPESVQAWAIDEVARRADTNAAQIDVDRPLSEFGLSSRNLVELLGALSEALGRSIDPSVLFEHPTISALANSLFVKDSQDGRAAASDCAPVSDDDPIAVVGIGCRLPGGVNSMDDLWDLVSEEKDAITGFPTDRGWRFDQDVSGDVPLPRGGGFLDSVADFDATLFRISPREAQAMDPQQRLMLEISWEALERAGIDPTSLAGSATGVYTGVTYSDYSTRFIGRMPVEAADYISDNGTSSVTSGRVSYVLGLEGPAVTIDTACSSSLVAVHMAAQAIRAGECSLALAGGVTVMSTPGAIEGFARKRGLSADGRCKAFSDSADGTAFAEGAGVLVLERLSDAVRNGHPVLAVVAGSAINQDGASNGLTAPSGPAQERVIQQALDNAGLSADSVDVVEAHGTGTILGDPIEARALIATYGRERPADRPLWLGSVKSNIGHTQAAAGVAGVIKMIAAIRHGQLPATLHVGTPSSRVDWATNSVSLLAEKQEWPADCRPRRAGVSSFGISGTNAHLILEQAPERPTPDVVKSPLAAIPVVLSAATPTALTAQADRLVEHLTENADLDPTDVAFSLVCSRAALAERAVVVGNDREQVIAGLRSVASETYSLDVMRGRARNLTRPVFVFSGHGAQWSGMAVELLECAPIFAAQLHECAEVLSEFVDWSLIDVLKGASGAPELDRLDIVQPALFAVMVSLARQWEEFGVRPAAVIGHSQGEIVAAYMAGALSLRDAIALIARRGQALVPLSGQGAMATVALPKAQVESLLSRWSGRLEIGAINSPSSTVVSGDSDVIDEFLAYCTSEGIRAGKVGIRYASHSRHVEKVRDSLTTALSIRGKASDGPAFFSTVTGTRLSTELLDAEHWYRNVRDTVRFEDAIRAAYDQGFRTFIDVGPHPVLLPAMEESLADVDDQGRLYLGETVRREDGGITRFLKSAAQLHTAGGTTDWTGFFTGSGARRIDLPTYAFHRQRYWLEPTNMASSAPDHQALFTLQWVPATLCEIESAVVTETAEAIEAGTRSVLFVRSDIAEDTSQHIDMVRSETSRVLAQVQDWLVTGAPDNALTVVTSGAVAVSANEDVADLVHAPIWGLLRAAQTEHPNRIILVDVDDWLDAPRAVAFAEATGEPQLALRNGSPVVPRFQTAQRPTVTDEIRFSPEGTVLITGGTGVLGATLARHLVDAHGVRNLLLASRRGESAEDAIRLRADLTAMGADVQIVACDIEDRESVAALLETIPDRHPLTAVFHLAGIAPHTAFSEHTEADIAAAFASKVDGAWHLHELTTDLPLSAFVMYSSSSGLLGAARHAAYAAANSYLDALAQRRRKHGLVATALAWGAWSETSGVTSHLATRDWANLSLGGLRPLHSAEALELFDSAIAMNHPSTLIAPLDRDQMAQTGIIPTMFRQLVPSRPSAQQKSFVSSPFTTRLDGLTPAQQQQVALAVVRETAAAVLGYDDPMTLDSEIAFKDLGFDSLAAVEFRKLLQQSTGTPIDVAAVFNHPTPKQLAQHLLAVATRRETDMVHAPSHFPAGQLDDDPIAIVGIGCRYPGGVDSADSLWELVEAARDVITEVPADRGWDLDGIVAPDPTATGTFVPRGGFLDSVADFDAALFRISPREALAMDPQQRLMLESSWEALERAGIDPTSLAGSSTGVYTGVTYSDYAARYSRVPEEGADYISENGTISVTSGRVSYALGLEGPAVTVDTACSSSLVAVHLAAQAIRAGECSVALAGGVTVMSSSRPVEGLARKRGLSADGRCKAFADSADGTGFAEGAGVLVLERLSDAVRNGHPVLAVVAGSAVNQDGASNGLTAPSGPAQERVIRQALANAGVSPSDVDVVEAHGTGTALGDPIEARALMATYGQDRPQKRPLWLGSLKSNIGHTQAAAGVGGVIKMVAAMQRGILPATLHVETPSTHVDWSEGAVSLLATPQPWSSTNGPRRAGVSAFGVSGTNAHLILEQAPERQPLVTERAALPAVPLAVSGATATALAAQADRLATHLSENPDVDLTDVALSLVTGRATFPERAVVVGGERDQVIAGLQSLAANPQSDSADVVRGRATMDGQPVFVFPGQGTHWAGMAVDLMETSPVFAEQLHECATVLSEFVEWSLIDVLHGTEDAPELDRLDVLHPVMFAVLVSLVRQWEAFGVRPAAVIGHSQGEIAAAYVVGALSLRDAIRLVALRARALQTLEGTGAMLAVALSAAGVQEHLPSWEGRLSIAVVNSPSSTVVSGDPEAIHELAEQLTSEGVRVTRIPAQAAGHSHHIEALRDEMERAFDQITPLSSETAFISTVTGELTSTSDLDPSYWWRNVRDTVQFEKAVHTAYEQGYRVFVEVSPHPALTLRVRECVDSLVSGGSEDILVVGSLRRGDGGLARMLKSTAELHVAGVEPDWTTLLRDAGAMRVDLPTYAFQRSRYWLEAGAPVGDAAGFQLATAHPILAAAVPQPDGGSVVLTGRLSLQSHPWLADHRVWGSVVFPGTGYVELAVRAGDEVGATTLLDLVLQAPLLVPERQHVQLQVVVDEAEASGTYAVSIYSRPEQDGDRPWVLNAQGTVAAKHASEQASDLTQWPPVGATSLDAETFYPRLAERGYAYGSTFQGVTAAWRRGRDIFAEVVLPAEAMRTAGEYGLHPALFDAALHTVAFAHEDDDRIVLPMEWTGVTLSAAGAGALRVRMTPLGTDAISLVATDHQGNPVLQVDSLVVRQVSPEQIAAADLRQHHPDLYRLSWKPVRALNASETSSLQWDAWSSISAEAPIPDVVVVESIPGTSAESVHAATRDMLKVLQDAFTHGRLGTTSTLLVVTRGAVSLPDEDVNDLAGAAVWGMVRSAQSENPGRIVLLDTDDSVDFAGVLACGEPQLVVRAGQLYGARVEQVTVPSVSVGVDRSTLEGASVLVTGAPGGIGSLIARHLVTEYGVARLVLASRRGMAAPGADELHADLVALGAKVDIVSCDVTSRDDLTEVLSDKSLSGVVHAAAVLHDATLGSLTVDQLDAVLAPKVDAALLLHELTAGMDLSMFVLFSSAAGVLGNPGQANYAAANTFLDSLATHRVARDLPAHSLAWGLWDLTSEDNLADTDRARWLRKGVHTLSPADGLALFDAALSTDLPTVVPGRMDVETFASAPHMARLFSGLARRRTQRAAAASAPTANSAGPFLGTRIAGLSDEDAFDVVLEVVCGQTARVLGASATDLDRSGSFQQFGFDSLMAVELRNALRAATGLPLAVTTIFDHPTPVALARYIRDELASTPQSNDPEPIDETRIRQILASVPLDELRAAGVLDAVLSLGQGSGDVVEVPATCQYPATRDVMRLLRTAQQGIPSSAHTVAMAIRLGRNTTRVELENVLAGLAERHASLRTAFVPDTEHRTVLEVHRDPAAPLLRWTPVDDCTLPVVRAKLRALLEPSFDLTTTPLWRFELLQSEAGDQVLIYGAHHAVSDGQSMLLVAAEIDAALSGRLPALPASNRDIEALVEAQHGQDSADNSDVLSSWRDEFIGCQRLDLELAHARPASRTYEAGAYFLALPDGLFDQVTDRSRAVGVTPAAFFLGTLTVLLARRNHTNRFAMAVPVDTRIHSDTPTGIGYFGVPVPYPANVEDNEPVSEVLHRTAARLQRLLSKGAGFSDTLAVLAAEGMYRENAPLVEVYFNYIKAGVPFEDVEAVPVGPSHSDLDLMVTVMPDWGQVCFYYNLDIIDEASCAAFGAAYIALLDEVLSDPDLVALPNAHTPPAEVSLEDGEYQVAISASFALGNMPALCEAAFDGCKVVEAPYHQVLASLRDPAGVLSAPSTSVGVLLLRAIDLERFGPLDEDTWSELAHEIPAAVQALVERTRTPLIVGVLPTHKLEPQHEMWERKITTRLREVPGVALVEPIHWLDDPQVEQHFDDNTDQLAHLPFTAEFQASMALTLSDIVAAVQEPSPKVIAVDGDETLWGGVVDEIGADHVALDGARAALADRLLQWRAAGALLVLISNNDESAVRAVLDRTDAALRAEHFTAISAGWEPKADRLEAIARNLQLGLDSFLFLDDNPVEIAAMRAALPQVLSITVPSADRLEHFLTRLWPMTPMATTVEDSARAAFYEHERQRDAERAQTEFAEFLNRLQLDVRIEPLSADTEVRAAQLIRRTNQFALRKVQDTELANWRRDGEVWTASASDRFGDYGLIGLLAIHVQDRTLHVDGWHLSCRALGRGVEERVLAWLADRAQQLECTTVELSAQATERNVPARKILAVLGGGDIDASELSAIATPEQLRSFRSWEQR</sequence>
<dbReference type="SUPFAM" id="SSF53901">
    <property type="entry name" value="Thiolase-like"/>
    <property type="match status" value="2"/>
</dbReference>
<dbReference type="EMBL" id="CP063453">
    <property type="protein sequence ID" value="QOW01929.1"/>
    <property type="molecule type" value="Genomic_DNA"/>
</dbReference>
<dbReference type="SMART" id="SM00826">
    <property type="entry name" value="PKS_DH"/>
    <property type="match status" value="1"/>
</dbReference>
<dbReference type="CDD" id="cd05931">
    <property type="entry name" value="FAAL"/>
    <property type="match status" value="1"/>
</dbReference>
<evidence type="ECO:0000259" key="12">
    <source>
        <dbReference type="PROSITE" id="PS50075"/>
    </source>
</evidence>
<dbReference type="InterPro" id="IPR036291">
    <property type="entry name" value="NAD(P)-bd_dom_sf"/>
</dbReference>
<dbReference type="InterPro" id="IPR055123">
    <property type="entry name" value="SpnB-like_Rossmann"/>
</dbReference>
<evidence type="ECO:0000313" key="15">
    <source>
        <dbReference type="EMBL" id="QOW01929.1"/>
    </source>
</evidence>
<dbReference type="Gene3D" id="3.40.50.1110">
    <property type="entry name" value="SGNH hydrolase"/>
    <property type="match status" value="1"/>
</dbReference>
<dbReference type="InterPro" id="IPR042099">
    <property type="entry name" value="ANL_N_sf"/>
</dbReference>
<dbReference type="InterPro" id="IPR023214">
    <property type="entry name" value="HAD_sf"/>
</dbReference>
<dbReference type="SUPFAM" id="SSF56784">
    <property type="entry name" value="HAD-like"/>
    <property type="match status" value="1"/>
</dbReference>
<dbReference type="InterPro" id="IPR040097">
    <property type="entry name" value="FAAL/FAAC"/>
</dbReference>
<dbReference type="Pfam" id="PF00501">
    <property type="entry name" value="AMP-binding"/>
    <property type="match status" value="1"/>
</dbReference>